<comment type="similarity">
    <text evidence="5">Belongs to the RimM family.</text>
</comment>
<dbReference type="InterPro" id="IPR036976">
    <property type="entry name" value="RimM_N_sf"/>
</dbReference>
<dbReference type="GO" id="GO:0005737">
    <property type="term" value="C:cytoplasm"/>
    <property type="evidence" value="ECO:0007669"/>
    <property type="project" value="UniProtKB-SubCell"/>
</dbReference>
<comment type="subunit">
    <text evidence="5">Binds ribosomal protein uS19.</text>
</comment>
<comment type="subcellular location">
    <subcellularLocation>
        <location evidence="5">Cytoplasm</location>
    </subcellularLocation>
</comment>
<evidence type="ECO:0000256" key="5">
    <source>
        <dbReference type="HAMAP-Rule" id="MF_00014"/>
    </source>
</evidence>
<keyword evidence="1 5" id="KW-0963">Cytoplasm</keyword>
<proteinExistence type="inferred from homology"/>
<dbReference type="SUPFAM" id="SSF50447">
    <property type="entry name" value="Translation proteins"/>
    <property type="match status" value="1"/>
</dbReference>
<evidence type="ECO:0000313" key="8">
    <source>
        <dbReference type="EMBL" id="KAA5534642.1"/>
    </source>
</evidence>
<dbReference type="PANTHER" id="PTHR33692:SF1">
    <property type="entry name" value="RIBOSOME MATURATION FACTOR RIMM"/>
    <property type="match status" value="1"/>
</dbReference>
<comment type="caution">
    <text evidence="8">The sequence shown here is derived from an EMBL/GenBank/DDBJ whole genome shotgun (WGS) entry which is preliminary data.</text>
</comment>
<name>A0A5M6CKY4_9BACT</name>
<dbReference type="InterPro" id="IPR002676">
    <property type="entry name" value="RimM_N"/>
</dbReference>
<keyword evidence="3 5" id="KW-0698">rRNA processing</keyword>
<dbReference type="NCBIfam" id="TIGR02273">
    <property type="entry name" value="16S_RimM"/>
    <property type="match status" value="1"/>
</dbReference>
<dbReference type="EMBL" id="VWSH01000002">
    <property type="protein sequence ID" value="KAA5534642.1"/>
    <property type="molecule type" value="Genomic_DNA"/>
</dbReference>
<evidence type="ECO:0000256" key="4">
    <source>
        <dbReference type="ARBA" id="ARBA00023186"/>
    </source>
</evidence>
<keyword evidence="4 5" id="KW-0143">Chaperone</keyword>
<dbReference type="GO" id="GO:0005840">
    <property type="term" value="C:ribosome"/>
    <property type="evidence" value="ECO:0007669"/>
    <property type="project" value="InterPro"/>
</dbReference>
<feature type="domain" description="RimM N-terminal" evidence="6">
    <location>
        <begin position="6"/>
        <end position="87"/>
    </location>
</feature>
<keyword evidence="2 5" id="KW-0690">Ribosome biogenesis</keyword>
<evidence type="ECO:0000259" key="6">
    <source>
        <dbReference type="Pfam" id="PF01782"/>
    </source>
</evidence>
<dbReference type="InterPro" id="IPR011033">
    <property type="entry name" value="PRC_barrel-like_sf"/>
</dbReference>
<reference evidence="8 9" key="1">
    <citation type="submission" date="2019-09" db="EMBL/GenBank/DDBJ databases">
        <title>Genome sequence and assembly of Taibaiella sp.</title>
        <authorList>
            <person name="Chhetri G."/>
        </authorList>
    </citation>
    <scope>NUCLEOTIDE SEQUENCE [LARGE SCALE GENOMIC DNA]</scope>
    <source>
        <strain evidence="8 9">KVB11</strain>
    </source>
</reference>
<evidence type="ECO:0000256" key="2">
    <source>
        <dbReference type="ARBA" id="ARBA00022517"/>
    </source>
</evidence>
<dbReference type="GO" id="GO:0042274">
    <property type="term" value="P:ribosomal small subunit biogenesis"/>
    <property type="evidence" value="ECO:0007669"/>
    <property type="project" value="UniProtKB-UniRule"/>
</dbReference>
<dbReference type="InterPro" id="IPR009000">
    <property type="entry name" value="Transl_B-barrel_sf"/>
</dbReference>
<dbReference type="InterPro" id="IPR056792">
    <property type="entry name" value="PRC_RimM"/>
</dbReference>
<comment type="function">
    <text evidence="5">An accessory protein needed during the final step in the assembly of 30S ribosomal subunit, possibly for assembly of the head region. Essential for efficient processing of 16S rRNA. May be needed both before and after RbfA during the maturation of 16S rRNA. It has affinity for free ribosomal 30S subunits but not for 70S ribosomes.</text>
</comment>
<sequence length="171" mass="19150">MSYQYIGKLSGSHGLDGKLVLRHQLDGKNIWSKIPHIFVEVRRESYIPYFIESQSVLNHEEVLLQLDEIDSMELAKTLAGKKVYLENEVYAKLKPKAVSGDMIGFKVIDEALGELGIIEDMFETPGQVVATIQYQNKEVIIPLIDSTIKSIDGVTKTIVVSLPDGLLDVYL</sequence>
<dbReference type="Proteomes" id="UP000323632">
    <property type="component" value="Unassembled WGS sequence"/>
</dbReference>
<evidence type="ECO:0000256" key="1">
    <source>
        <dbReference type="ARBA" id="ARBA00022490"/>
    </source>
</evidence>
<dbReference type="HAMAP" id="MF_00014">
    <property type="entry name" value="Ribosome_mat_RimM"/>
    <property type="match status" value="1"/>
</dbReference>
<dbReference type="GO" id="GO:0006364">
    <property type="term" value="P:rRNA processing"/>
    <property type="evidence" value="ECO:0007669"/>
    <property type="project" value="UniProtKB-UniRule"/>
</dbReference>
<dbReference type="InterPro" id="IPR011961">
    <property type="entry name" value="RimM"/>
</dbReference>
<gene>
    <name evidence="5 8" type="primary">rimM</name>
    <name evidence="8" type="ORF">F0919_08485</name>
</gene>
<evidence type="ECO:0000256" key="3">
    <source>
        <dbReference type="ARBA" id="ARBA00022552"/>
    </source>
</evidence>
<keyword evidence="9" id="KW-1185">Reference proteome</keyword>
<dbReference type="RefSeq" id="WP_150032321.1">
    <property type="nucleotide sequence ID" value="NZ_VWSH01000002.1"/>
</dbReference>
<dbReference type="Gene3D" id="2.40.30.60">
    <property type="entry name" value="RimM"/>
    <property type="match status" value="1"/>
</dbReference>
<dbReference type="Pfam" id="PF24986">
    <property type="entry name" value="PRC_RimM"/>
    <property type="match status" value="1"/>
</dbReference>
<dbReference type="SUPFAM" id="SSF50346">
    <property type="entry name" value="PRC-barrel domain"/>
    <property type="match status" value="1"/>
</dbReference>
<evidence type="ECO:0000313" key="9">
    <source>
        <dbReference type="Proteomes" id="UP000323632"/>
    </source>
</evidence>
<protein>
    <recommendedName>
        <fullName evidence="5">Ribosome maturation factor RimM</fullName>
    </recommendedName>
</protein>
<dbReference type="Pfam" id="PF01782">
    <property type="entry name" value="RimM"/>
    <property type="match status" value="1"/>
</dbReference>
<organism evidence="8 9">
    <name type="scientific">Taibaiella lutea</name>
    <dbReference type="NCBI Taxonomy" id="2608001"/>
    <lineage>
        <taxon>Bacteria</taxon>
        <taxon>Pseudomonadati</taxon>
        <taxon>Bacteroidota</taxon>
        <taxon>Chitinophagia</taxon>
        <taxon>Chitinophagales</taxon>
        <taxon>Chitinophagaceae</taxon>
        <taxon>Taibaiella</taxon>
    </lineage>
</organism>
<evidence type="ECO:0000259" key="7">
    <source>
        <dbReference type="Pfam" id="PF24986"/>
    </source>
</evidence>
<dbReference type="PANTHER" id="PTHR33692">
    <property type="entry name" value="RIBOSOME MATURATION FACTOR RIMM"/>
    <property type="match status" value="1"/>
</dbReference>
<comment type="domain">
    <text evidence="5">The PRC barrel domain binds ribosomal protein uS19.</text>
</comment>
<accession>A0A5M6CKY4</accession>
<feature type="domain" description="Ribosome maturation factor RimM PRC barrel" evidence="7">
    <location>
        <begin position="101"/>
        <end position="166"/>
    </location>
</feature>
<dbReference type="Gene3D" id="2.30.30.240">
    <property type="entry name" value="PRC-barrel domain"/>
    <property type="match status" value="1"/>
</dbReference>
<dbReference type="GO" id="GO:0043022">
    <property type="term" value="F:ribosome binding"/>
    <property type="evidence" value="ECO:0007669"/>
    <property type="project" value="InterPro"/>
</dbReference>
<dbReference type="AlphaFoldDB" id="A0A5M6CKY4"/>